<evidence type="ECO:0000256" key="5">
    <source>
        <dbReference type="RuleBase" id="RU003682"/>
    </source>
</evidence>
<comment type="cofactor">
    <cofactor evidence="1">
        <name>L-ascorbate</name>
        <dbReference type="ChEBI" id="CHEBI:38290"/>
    </cofactor>
</comment>
<dbReference type="Gene3D" id="2.60.120.330">
    <property type="entry name" value="B-lactam Antibiotic, Isopenicillin N Synthase, Chain"/>
    <property type="match status" value="1"/>
</dbReference>
<keyword evidence="8" id="KW-1185">Reference proteome</keyword>
<sequence>MVVPSARLPAANKLLPCLPFPVVDLSWRRTRAAERLTRAAEDLGFFKVVNHGVAASAAAMATAAASFFALPPGDKLGAGPPSPLGYGVRNIGFNGDMGELEYLLLHSHPAHVAMKANSIPNLNASHFRVMGFSFLVSWRSALADTCIGGLDAVVNEYVKQVRQLAIELLEMLAEGLGLQDTRVFSRMLDDTDNDSLIRFNHYPTPPCLPGSADDDKVGNGTGSVRVGFGEHSDPQLLSILWSNDVDGLQIRLPSTSDEHEVEWLPVPADPTALYVNIGDLLQGHVLAEYYCSLLGGHFVWPHRRYKSFTWGEFKRAMYTLRLGYNRLDLFLAETDDKEDIDFL</sequence>
<evidence type="ECO:0000256" key="2">
    <source>
        <dbReference type="ARBA" id="ARBA00022723"/>
    </source>
</evidence>
<name>A0A8J5G020_ZINOF</name>
<protein>
    <recommendedName>
        <fullName evidence="6">Fe2OG dioxygenase domain-containing protein</fullName>
    </recommendedName>
</protein>
<dbReference type="InterPro" id="IPR005123">
    <property type="entry name" value="Oxoglu/Fe-dep_dioxygenase_dom"/>
</dbReference>
<keyword evidence="2 5" id="KW-0479">Metal-binding</keyword>
<dbReference type="SUPFAM" id="SSF51197">
    <property type="entry name" value="Clavaminate synthase-like"/>
    <property type="match status" value="1"/>
</dbReference>
<dbReference type="PROSITE" id="PS51471">
    <property type="entry name" value="FE2OG_OXY"/>
    <property type="match status" value="1"/>
</dbReference>
<dbReference type="AlphaFoldDB" id="A0A8J5G020"/>
<dbReference type="PANTHER" id="PTHR47990">
    <property type="entry name" value="2-OXOGLUTARATE (2OG) AND FE(II)-DEPENDENT OXYGENASE SUPERFAMILY PROTEIN-RELATED"/>
    <property type="match status" value="1"/>
</dbReference>
<dbReference type="InterPro" id="IPR050231">
    <property type="entry name" value="Iron_ascorbate_oxido_reductase"/>
</dbReference>
<evidence type="ECO:0000313" key="7">
    <source>
        <dbReference type="EMBL" id="KAG6497071.1"/>
    </source>
</evidence>
<keyword evidence="4 5" id="KW-0408">Iron</keyword>
<dbReference type="GO" id="GO:0016491">
    <property type="term" value="F:oxidoreductase activity"/>
    <property type="evidence" value="ECO:0007669"/>
    <property type="project" value="UniProtKB-KW"/>
</dbReference>
<dbReference type="Pfam" id="PF14226">
    <property type="entry name" value="DIOX_N"/>
    <property type="match status" value="1"/>
</dbReference>
<dbReference type="InterPro" id="IPR044861">
    <property type="entry name" value="IPNS-like_FE2OG_OXY"/>
</dbReference>
<evidence type="ECO:0000256" key="3">
    <source>
        <dbReference type="ARBA" id="ARBA00023002"/>
    </source>
</evidence>
<keyword evidence="3 5" id="KW-0560">Oxidoreductase</keyword>
<feature type="domain" description="Fe2OG dioxygenase" evidence="6">
    <location>
        <begin position="192"/>
        <end position="324"/>
    </location>
</feature>
<proteinExistence type="inferred from homology"/>
<dbReference type="InterPro" id="IPR027443">
    <property type="entry name" value="IPNS-like_sf"/>
</dbReference>
<gene>
    <name evidence="7" type="ORF">ZIOFF_044957</name>
</gene>
<comment type="caution">
    <text evidence="7">The sequence shown here is derived from an EMBL/GenBank/DDBJ whole genome shotgun (WGS) entry which is preliminary data.</text>
</comment>
<evidence type="ECO:0000313" key="8">
    <source>
        <dbReference type="Proteomes" id="UP000734854"/>
    </source>
</evidence>
<dbReference type="Pfam" id="PF03171">
    <property type="entry name" value="2OG-FeII_Oxy"/>
    <property type="match status" value="1"/>
</dbReference>
<accession>A0A8J5G020</accession>
<dbReference type="Proteomes" id="UP000734854">
    <property type="component" value="Unassembled WGS sequence"/>
</dbReference>
<comment type="similarity">
    <text evidence="5">Belongs to the iron/ascorbate-dependent oxidoreductase family.</text>
</comment>
<organism evidence="7 8">
    <name type="scientific">Zingiber officinale</name>
    <name type="common">Ginger</name>
    <name type="synonym">Amomum zingiber</name>
    <dbReference type="NCBI Taxonomy" id="94328"/>
    <lineage>
        <taxon>Eukaryota</taxon>
        <taxon>Viridiplantae</taxon>
        <taxon>Streptophyta</taxon>
        <taxon>Embryophyta</taxon>
        <taxon>Tracheophyta</taxon>
        <taxon>Spermatophyta</taxon>
        <taxon>Magnoliopsida</taxon>
        <taxon>Liliopsida</taxon>
        <taxon>Zingiberales</taxon>
        <taxon>Zingiberaceae</taxon>
        <taxon>Zingiber</taxon>
    </lineage>
</organism>
<dbReference type="GO" id="GO:0046872">
    <property type="term" value="F:metal ion binding"/>
    <property type="evidence" value="ECO:0007669"/>
    <property type="project" value="UniProtKB-KW"/>
</dbReference>
<reference evidence="7 8" key="1">
    <citation type="submission" date="2020-08" db="EMBL/GenBank/DDBJ databases">
        <title>Plant Genome Project.</title>
        <authorList>
            <person name="Zhang R.-G."/>
        </authorList>
    </citation>
    <scope>NUCLEOTIDE SEQUENCE [LARGE SCALE GENOMIC DNA]</scope>
    <source>
        <tissue evidence="7">Rhizome</tissue>
    </source>
</reference>
<evidence type="ECO:0000256" key="4">
    <source>
        <dbReference type="ARBA" id="ARBA00023004"/>
    </source>
</evidence>
<dbReference type="EMBL" id="JACMSC010000012">
    <property type="protein sequence ID" value="KAG6497071.1"/>
    <property type="molecule type" value="Genomic_DNA"/>
</dbReference>
<dbReference type="InterPro" id="IPR026992">
    <property type="entry name" value="DIOX_N"/>
</dbReference>
<dbReference type="PRINTS" id="PR00682">
    <property type="entry name" value="IPNSYNTHASE"/>
</dbReference>
<evidence type="ECO:0000256" key="1">
    <source>
        <dbReference type="ARBA" id="ARBA00001961"/>
    </source>
</evidence>
<evidence type="ECO:0000259" key="6">
    <source>
        <dbReference type="PROSITE" id="PS51471"/>
    </source>
</evidence>